<sequence length="97" mass="10848">MTGSVVRLPPQVQPPFQVFINGVPQHEGTDYELQEGALRFNRSLAHEGKLGFWRWFLGAWGIGTYRDHDSVDVRYEHNGQPMVAEGLAPEAEPDTAA</sequence>
<keyword evidence="2" id="KW-1185">Reference proteome</keyword>
<reference evidence="2" key="1">
    <citation type="submission" date="2021-11" db="EMBL/GenBank/DDBJ databases">
        <title>Cultivation dependent microbiological survey of springs from the worlds oldest radium mine currently devoted to the extraction of radon-saturated water.</title>
        <authorList>
            <person name="Kapinusova G."/>
            <person name="Smrhova T."/>
            <person name="Strejcek M."/>
            <person name="Suman J."/>
            <person name="Jani K."/>
            <person name="Pajer P."/>
            <person name="Uhlik O."/>
        </authorList>
    </citation>
    <scope>NUCLEOTIDE SEQUENCE [LARGE SCALE GENOMIC DNA]</scope>
    <source>
        <strain evidence="2">J379</strain>
    </source>
</reference>
<organism evidence="1 2">
    <name type="scientific">Svornostia abyssi</name>
    <dbReference type="NCBI Taxonomy" id="2898438"/>
    <lineage>
        <taxon>Bacteria</taxon>
        <taxon>Bacillati</taxon>
        <taxon>Actinomycetota</taxon>
        <taxon>Thermoleophilia</taxon>
        <taxon>Solirubrobacterales</taxon>
        <taxon>Baekduiaceae</taxon>
        <taxon>Svornostia</taxon>
    </lineage>
</organism>
<gene>
    <name evidence="1" type="ORF">LRS13_07270</name>
</gene>
<accession>A0ABY5PKT8</accession>
<evidence type="ECO:0000313" key="2">
    <source>
        <dbReference type="Proteomes" id="UP001058860"/>
    </source>
</evidence>
<protein>
    <submittedName>
        <fullName evidence="1">Uncharacterized protein</fullName>
    </submittedName>
</protein>
<evidence type="ECO:0000313" key="1">
    <source>
        <dbReference type="EMBL" id="UUY05313.1"/>
    </source>
</evidence>
<dbReference type="RefSeq" id="WP_353865773.1">
    <property type="nucleotide sequence ID" value="NZ_CP088295.1"/>
</dbReference>
<dbReference type="EMBL" id="CP088295">
    <property type="protein sequence ID" value="UUY05313.1"/>
    <property type="molecule type" value="Genomic_DNA"/>
</dbReference>
<name>A0ABY5PKT8_9ACTN</name>
<proteinExistence type="predicted"/>
<dbReference type="Proteomes" id="UP001058860">
    <property type="component" value="Chromosome"/>
</dbReference>